<dbReference type="RefSeq" id="WP_273848258.1">
    <property type="nucleotide sequence ID" value="NZ_JAQQWT010000061.1"/>
</dbReference>
<dbReference type="EC" id="2.7.13.3" evidence="3"/>
<dbReference type="InterPro" id="IPR003661">
    <property type="entry name" value="HisK_dim/P_dom"/>
</dbReference>
<evidence type="ECO:0000256" key="4">
    <source>
        <dbReference type="ARBA" id="ARBA00022475"/>
    </source>
</evidence>
<evidence type="ECO:0000256" key="6">
    <source>
        <dbReference type="ARBA" id="ARBA00022679"/>
    </source>
</evidence>
<dbReference type="InterPro" id="IPR036097">
    <property type="entry name" value="HisK_dim/P_sf"/>
</dbReference>
<feature type="domain" description="HAMP" evidence="12">
    <location>
        <begin position="212"/>
        <end position="264"/>
    </location>
</feature>
<evidence type="ECO:0000256" key="7">
    <source>
        <dbReference type="ARBA" id="ARBA00022741"/>
    </source>
</evidence>
<dbReference type="Gene3D" id="6.10.340.10">
    <property type="match status" value="1"/>
</dbReference>
<comment type="catalytic activity">
    <reaction evidence="1">
        <text>ATP + protein L-histidine = ADP + protein N-phospho-L-histidine.</text>
        <dbReference type="EC" id="2.7.13.3"/>
    </reaction>
</comment>
<keyword evidence="14" id="KW-1185">Reference proteome</keyword>
<dbReference type="Gene3D" id="1.10.287.130">
    <property type="match status" value="1"/>
</dbReference>
<proteinExistence type="predicted"/>
<keyword evidence="7" id="KW-0547">Nucleotide-binding</keyword>
<keyword evidence="5" id="KW-0597">Phosphoprotein</keyword>
<dbReference type="PROSITE" id="PS50885">
    <property type="entry name" value="HAMP"/>
    <property type="match status" value="1"/>
</dbReference>
<keyword evidence="10" id="KW-0902">Two-component regulatory system</keyword>
<dbReference type="SUPFAM" id="SSF47384">
    <property type="entry name" value="Homodimeric domain of signal transducing histidine kinase"/>
    <property type="match status" value="1"/>
</dbReference>
<evidence type="ECO:0000256" key="10">
    <source>
        <dbReference type="ARBA" id="ARBA00023012"/>
    </source>
</evidence>
<dbReference type="SMART" id="SM00388">
    <property type="entry name" value="HisKA"/>
    <property type="match status" value="1"/>
</dbReference>
<evidence type="ECO:0000256" key="1">
    <source>
        <dbReference type="ARBA" id="ARBA00000085"/>
    </source>
</evidence>
<protein>
    <recommendedName>
        <fullName evidence="3">histidine kinase</fullName>
        <ecNumber evidence="3">2.7.13.3</ecNumber>
    </recommendedName>
</protein>
<dbReference type="PANTHER" id="PTHR43065">
    <property type="entry name" value="SENSOR HISTIDINE KINASE"/>
    <property type="match status" value="1"/>
</dbReference>
<comment type="subcellular location">
    <subcellularLocation>
        <location evidence="2">Cell membrane</location>
    </subcellularLocation>
</comment>
<evidence type="ECO:0000256" key="9">
    <source>
        <dbReference type="ARBA" id="ARBA00022840"/>
    </source>
</evidence>
<sequence>MLIESIVRISSGDGKGRKVAIEGATLIDENIIVLPIAQSGSHQNEPVFFKYSYYHPPGSSYIINPFIEVEEVDQFINKVGPSSSIAKMKTDNSYLEEVAILDPKVFVDPSLENELYPPLKKVVHGTFEFKNEEDIKVLESMTTDPKKTSYIQQVNGKKLYKMFLPTEDGQVIYIAFDYGEMSQPLNRQSKLISVAGFVSLIVLYLITSQFFKRIYQHIDLLVSNVGRISNGEYGLATVSDEQYEFRKLTESINQMSLSLHESFQKLSNEKLFREQILASIPIGIITVHNQNSEIELNWKAIELTRLDEVEIKRVCKEKVTCEVNTEFWNLFCSKKFFQTKKVSFKTLDKVKMFLVSQSPLVDDKEKIIGRNFQFVDVSEMDQLEKRILRTEKLALAGELASRATHEIKNPLSVIRGFIQLMAIEFTERDRNKYHMSLLLKEIERINIIAQDMLMLAKPSLNMKKANLDDVIEEIIPLIRANYSSNILIRAIGNAFYLSCAY</sequence>
<dbReference type="Proteomes" id="UP001589833">
    <property type="component" value="Unassembled WGS sequence"/>
</dbReference>
<keyword evidence="4" id="KW-1003">Cell membrane</keyword>
<evidence type="ECO:0000256" key="11">
    <source>
        <dbReference type="ARBA" id="ARBA00023136"/>
    </source>
</evidence>
<evidence type="ECO:0000256" key="2">
    <source>
        <dbReference type="ARBA" id="ARBA00004236"/>
    </source>
</evidence>
<dbReference type="GO" id="GO:0016301">
    <property type="term" value="F:kinase activity"/>
    <property type="evidence" value="ECO:0007669"/>
    <property type="project" value="UniProtKB-KW"/>
</dbReference>
<accession>A0ABV6NJ80</accession>
<keyword evidence="9" id="KW-0067">ATP-binding</keyword>
<keyword evidence="6" id="KW-0808">Transferase</keyword>
<dbReference type="InterPro" id="IPR003660">
    <property type="entry name" value="HAMP_dom"/>
</dbReference>
<evidence type="ECO:0000256" key="5">
    <source>
        <dbReference type="ARBA" id="ARBA00022553"/>
    </source>
</evidence>
<gene>
    <name evidence="13" type="ORF">ACFFH4_14960</name>
</gene>
<evidence type="ECO:0000313" key="13">
    <source>
        <dbReference type="EMBL" id="MFC0560332.1"/>
    </source>
</evidence>
<keyword evidence="8 13" id="KW-0418">Kinase</keyword>
<evidence type="ECO:0000259" key="12">
    <source>
        <dbReference type="PROSITE" id="PS50885"/>
    </source>
</evidence>
<comment type="caution">
    <text evidence="13">The sequence shown here is derived from an EMBL/GenBank/DDBJ whole genome shotgun (WGS) entry which is preliminary data.</text>
</comment>
<evidence type="ECO:0000256" key="8">
    <source>
        <dbReference type="ARBA" id="ARBA00022777"/>
    </source>
</evidence>
<dbReference type="CDD" id="cd00082">
    <property type="entry name" value="HisKA"/>
    <property type="match status" value="1"/>
</dbReference>
<dbReference type="PANTHER" id="PTHR43065:SF10">
    <property type="entry name" value="PEROXIDE STRESS-ACTIVATED HISTIDINE KINASE MAK3"/>
    <property type="match status" value="1"/>
</dbReference>
<evidence type="ECO:0000256" key="3">
    <source>
        <dbReference type="ARBA" id="ARBA00012438"/>
    </source>
</evidence>
<evidence type="ECO:0000313" key="14">
    <source>
        <dbReference type="Proteomes" id="UP001589833"/>
    </source>
</evidence>
<dbReference type="EMBL" id="JBHLTR010000022">
    <property type="protein sequence ID" value="MFC0560332.1"/>
    <property type="molecule type" value="Genomic_DNA"/>
</dbReference>
<reference evidence="13 14" key="1">
    <citation type="submission" date="2024-09" db="EMBL/GenBank/DDBJ databases">
        <authorList>
            <person name="Sun Q."/>
            <person name="Mori K."/>
        </authorList>
    </citation>
    <scope>NUCLEOTIDE SEQUENCE [LARGE SCALE GENOMIC DNA]</scope>
    <source>
        <strain evidence="13 14">NCAIM B.02301</strain>
    </source>
</reference>
<dbReference type="Pfam" id="PF00512">
    <property type="entry name" value="HisKA"/>
    <property type="match status" value="1"/>
</dbReference>
<name>A0ABV6NJ80_9BACI</name>
<organism evidence="13 14">
    <name type="scientific">Halalkalibacter alkalisediminis</name>
    <dbReference type="NCBI Taxonomy" id="935616"/>
    <lineage>
        <taxon>Bacteria</taxon>
        <taxon>Bacillati</taxon>
        <taxon>Bacillota</taxon>
        <taxon>Bacilli</taxon>
        <taxon>Bacillales</taxon>
        <taxon>Bacillaceae</taxon>
        <taxon>Halalkalibacter</taxon>
    </lineage>
</organism>
<keyword evidence="11" id="KW-0472">Membrane</keyword>